<evidence type="ECO:0000313" key="4">
    <source>
        <dbReference type="Proteomes" id="UP000186922"/>
    </source>
</evidence>
<feature type="compositionally biased region" description="Polar residues" evidence="2">
    <location>
        <begin position="873"/>
        <end position="882"/>
    </location>
</feature>
<feature type="compositionally biased region" description="Polar residues" evidence="2">
    <location>
        <begin position="791"/>
        <end position="819"/>
    </location>
</feature>
<evidence type="ECO:0000256" key="1">
    <source>
        <dbReference type="SAM" id="Coils"/>
    </source>
</evidence>
<reference evidence="3 4" key="1">
    <citation type="journal article" date="2016" name="Nat. Commun.">
        <title>Extremotolerant tardigrade genome and improved radiotolerance of human cultured cells by tardigrade-unique protein.</title>
        <authorList>
            <person name="Hashimoto T."/>
            <person name="Horikawa D.D."/>
            <person name="Saito Y."/>
            <person name="Kuwahara H."/>
            <person name="Kozuka-Hata H."/>
            <person name="Shin-I T."/>
            <person name="Minakuchi Y."/>
            <person name="Ohishi K."/>
            <person name="Motoyama A."/>
            <person name="Aizu T."/>
            <person name="Enomoto A."/>
            <person name="Kondo K."/>
            <person name="Tanaka S."/>
            <person name="Hara Y."/>
            <person name="Koshikawa S."/>
            <person name="Sagara H."/>
            <person name="Miura T."/>
            <person name="Yokobori S."/>
            <person name="Miyagawa K."/>
            <person name="Suzuki Y."/>
            <person name="Kubo T."/>
            <person name="Oyama M."/>
            <person name="Kohara Y."/>
            <person name="Fujiyama A."/>
            <person name="Arakawa K."/>
            <person name="Katayama T."/>
            <person name="Toyoda A."/>
            <person name="Kunieda T."/>
        </authorList>
    </citation>
    <scope>NUCLEOTIDE SEQUENCE [LARGE SCALE GENOMIC DNA]</scope>
    <source>
        <strain evidence="3 4">YOKOZUNA-1</strain>
    </source>
</reference>
<protein>
    <submittedName>
        <fullName evidence="3">Uncharacterized protein</fullName>
    </submittedName>
</protein>
<feature type="coiled-coil region" evidence="1">
    <location>
        <begin position="515"/>
        <end position="736"/>
    </location>
</feature>
<dbReference type="STRING" id="947166.A0A1D1V8K8"/>
<dbReference type="EMBL" id="BDGG01000004">
    <property type="protein sequence ID" value="GAU98031.1"/>
    <property type="molecule type" value="Genomic_DNA"/>
</dbReference>
<feature type="compositionally biased region" description="Polar residues" evidence="2">
    <location>
        <begin position="830"/>
        <end position="852"/>
    </location>
</feature>
<gene>
    <name evidence="3" type="primary">RvY_09234-1</name>
    <name evidence="3" type="synonym">RvY_09234.1</name>
    <name evidence="3" type="ORF">RvY_09234</name>
</gene>
<dbReference type="AlphaFoldDB" id="A0A1D1V8K8"/>
<evidence type="ECO:0000313" key="3">
    <source>
        <dbReference type="EMBL" id="GAU98031.1"/>
    </source>
</evidence>
<dbReference type="PANTHER" id="PTHR23159">
    <property type="entry name" value="CENTROSOMAL PROTEIN 2"/>
    <property type="match status" value="1"/>
</dbReference>
<dbReference type="Proteomes" id="UP000186922">
    <property type="component" value="Unassembled WGS sequence"/>
</dbReference>
<sequence length="915" mass="104232">MEDIDITGLYTDSLEGVVHDLDIHQARRMSRTLQDSGRSGTYLKHDSGFLTNSSDLLSRDESPTRESMLRKARSRSPAMGKYVIDRYKNPAVETIRNHQIISTFEDLELEKLLLKDENADMKDKVLQMQGHLRLLETARIRDAERFDLQEREVNALRLQLKTEKETRQSGNVLVEELQSDLTRKTDLLNLANEELIETRERLRLLDRQLQEEANSRSHAERNVREHKDRVEDLSSELDMEKKVNRSSMEAIRELKEELSELRDEMNTVTDGIKEVSRAFDSPIGSPVSVDLRLRNEDLQHKLRRLVDLRNELCDKVVASEREVRNRTAQFEDFDDEIHQLSRVLRSETKDELVPNSLLSDAIFREQRSVLANAKMSAGMEPLQAAIVAFLDFEMKKRKVLRDSVDKILKKFNWKETGLNDSQLMQLLQSILSSWSSFREHHRQIFTRLKATKQSIAAASQNASQGAIAVRGALMGYKNAVLTASRHKLDEEFFKFLDNTRIQHDAIKRVMKAAHQKHLIAEIQKAKVEQEEFNKEAVGSERKRAEQLNATIDELTANLREKQSEVEKLQDETKSAESKLFRTMEEARRVQHGHQSALDSLAQSHNTVQQALQKKLEDLQLQLGSGSERLQREIDQKAKTISALEETIAAKEQKITQVQKTIKEHTKKQEALQKELAAERDPAKNQRLLLAIKAYEREVGELRAKIAERDTLVGHLKKRVDEALNRSQKKVNEVAERSRIEIGSKESKLLEKEKEIEKLQGHLIKVHRMMATKVVPAQMPTKLTPASFGGELTQSSTTRTTVVKSASNGAIKSGSGSDTTRLPLIMPPAPVTNNSSSNGADATTANESQQVSLGHNHWSDRHRHCFPDDKGYNETLSSQVSRRTTARSEVGSVGGRPRSRTQSTTRSNKPKAEWQS</sequence>
<comment type="caution">
    <text evidence="3">The sequence shown here is derived from an EMBL/GenBank/DDBJ whole genome shotgun (WGS) entry which is preliminary data.</text>
</comment>
<feature type="compositionally biased region" description="Basic and acidic residues" evidence="2">
    <location>
        <begin position="57"/>
        <end position="69"/>
    </location>
</feature>
<feature type="region of interest" description="Disordered" evidence="2">
    <location>
        <begin position="785"/>
        <end position="915"/>
    </location>
</feature>
<organism evidence="3 4">
    <name type="scientific">Ramazzottius varieornatus</name>
    <name type="common">Water bear</name>
    <name type="synonym">Tardigrade</name>
    <dbReference type="NCBI Taxonomy" id="947166"/>
    <lineage>
        <taxon>Eukaryota</taxon>
        <taxon>Metazoa</taxon>
        <taxon>Ecdysozoa</taxon>
        <taxon>Tardigrada</taxon>
        <taxon>Eutardigrada</taxon>
        <taxon>Parachela</taxon>
        <taxon>Hypsibioidea</taxon>
        <taxon>Ramazzottiidae</taxon>
        <taxon>Ramazzottius</taxon>
    </lineage>
</organism>
<dbReference type="OrthoDB" id="10067842at2759"/>
<feature type="region of interest" description="Disordered" evidence="2">
    <location>
        <begin position="53"/>
        <end position="73"/>
    </location>
</feature>
<dbReference type="PANTHER" id="PTHR23159:SF31">
    <property type="entry name" value="CENTROSOME-ASSOCIATED PROTEIN CEP250 ISOFORM X1"/>
    <property type="match status" value="1"/>
</dbReference>
<name>A0A1D1V8K8_RAMVA</name>
<evidence type="ECO:0000256" key="2">
    <source>
        <dbReference type="SAM" id="MobiDB-lite"/>
    </source>
</evidence>
<feature type="region of interest" description="Disordered" evidence="2">
    <location>
        <begin position="210"/>
        <end position="233"/>
    </location>
</feature>
<keyword evidence="1" id="KW-0175">Coiled coil</keyword>
<keyword evidence="4" id="KW-1185">Reference proteome</keyword>
<proteinExistence type="predicted"/>
<accession>A0A1D1V8K8</accession>